<keyword evidence="2" id="KW-0472">Membrane</keyword>
<dbReference type="AlphaFoldDB" id="A0AAV9RDF9"/>
<evidence type="ECO:0000256" key="2">
    <source>
        <dbReference type="ARBA" id="ARBA00023136"/>
    </source>
</evidence>
<sequence>MRKFIGGGYANVIPYHLQSLKWFAAEDNGPSLSIFFNLIVVGSLCLQGENGGMTTTSYVTHWVSREENGLRLTCEAFNNGTHFSKIQAAKLTVYYPPQKVFIDSPPEDVPLRMGTRVLLVCHSTGGNPPAKLTWFKNEKEASNAQPQTSSHMIVTRVLNLLLTASDNQAAYRCDATNEAKTTISAQTKLLVHCE</sequence>
<gene>
    <name evidence="7" type="ORF">CRENBAI_010284</name>
</gene>
<reference evidence="7 8" key="1">
    <citation type="submission" date="2021-06" db="EMBL/GenBank/DDBJ databases">
        <authorList>
            <person name="Palmer J.M."/>
        </authorList>
    </citation>
    <scope>NUCLEOTIDE SEQUENCE [LARGE SCALE GENOMIC DNA]</scope>
    <source>
        <strain evidence="7 8">MEX-2019</strain>
        <tissue evidence="7">Muscle</tissue>
    </source>
</reference>
<evidence type="ECO:0000256" key="4">
    <source>
        <dbReference type="ARBA" id="ARBA00023180"/>
    </source>
</evidence>
<protein>
    <recommendedName>
        <fullName evidence="6">Ig-like domain-containing protein</fullName>
    </recommendedName>
</protein>
<evidence type="ECO:0000313" key="8">
    <source>
        <dbReference type="Proteomes" id="UP001311232"/>
    </source>
</evidence>
<keyword evidence="3" id="KW-1015">Disulfide bond</keyword>
<dbReference type="GO" id="GO:0005911">
    <property type="term" value="C:cell-cell junction"/>
    <property type="evidence" value="ECO:0007669"/>
    <property type="project" value="TreeGrafter"/>
</dbReference>
<dbReference type="InterPro" id="IPR013783">
    <property type="entry name" value="Ig-like_fold"/>
</dbReference>
<comment type="subcellular location">
    <subcellularLocation>
        <location evidence="1">Membrane</location>
        <topology evidence="1">Single-pass type I membrane protein</topology>
    </subcellularLocation>
</comment>
<keyword evidence="5" id="KW-0393">Immunoglobulin domain</keyword>
<dbReference type="SMART" id="SM00409">
    <property type="entry name" value="IG"/>
    <property type="match status" value="1"/>
</dbReference>
<evidence type="ECO:0000256" key="1">
    <source>
        <dbReference type="ARBA" id="ARBA00004479"/>
    </source>
</evidence>
<dbReference type="PROSITE" id="PS50835">
    <property type="entry name" value="IG_LIKE"/>
    <property type="match status" value="1"/>
</dbReference>
<dbReference type="InterPro" id="IPR003599">
    <property type="entry name" value="Ig_sub"/>
</dbReference>
<dbReference type="InterPro" id="IPR007110">
    <property type="entry name" value="Ig-like_dom"/>
</dbReference>
<comment type="caution">
    <text evidence="7">The sequence shown here is derived from an EMBL/GenBank/DDBJ whole genome shotgun (WGS) entry which is preliminary data.</text>
</comment>
<proteinExistence type="predicted"/>
<dbReference type="PANTHER" id="PTHR11640:SF136">
    <property type="entry name" value="NEPHRIN"/>
    <property type="match status" value="1"/>
</dbReference>
<dbReference type="Pfam" id="PF13927">
    <property type="entry name" value="Ig_3"/>
    <property type="match status" value="1"/>
</dbReference>
<evidence type="ECO:0000313" key="7">
    <source>
        <dbReference type="EMBL" id="KAK5607010.1"/>
    </source>
</evidence>
<accession>A0AAV9RDF9</accession>
<feature type="domain" description="Ig-like" evidence="6">
    <location>
        <begin position="97"/>
        <end position="184"/>
    </location>
</feature>
<dbReference type="GO" id="GO:0098609">
    <property type="term" value="P:cell-cell adhesion"/>
    <property type="evidence" value="ECO:0007669"/>
    <property type="project" value="TreeGrafter"/>
</dbReference>
<dbReference type="GO" id="GO:0005886">
    <property type="term" value="C:plasma membrane"/>
    <property type="evidence" value="ECO:0007669"/>
    <property type="project" value="TreeGrafter"/>
</dbReference>
<dbReference type="InterPro" id="IPR051275">
    <property type="entry name" value="Cell_adhesion_signaling"/>
</dbReference>
<dbReference type="InterPro" id="IPR036179">
    <property type="entry name" value="Ig-like_dom_sf"/>
</dbReference>
<keyword evidence="8" id="KW-1185">Reference proteome</keyword>
<dbReference type="Proteomes" id="UP001311232">
    <property type="component" value="Unassembled WGS sequence"/>
</dbReference>
<dbReference type="EMBL" id="JAHHUM010002037">
    <property type="protein sequence ID" value="KAK5607010.1"/>
    <property type="molecule type" value="Genomic_DNA"/>
</dbReference>
<dbReference type="GO" id="GO:0050839">
    <property type="term" value="F:cell adhesion molecule binding"/>
    <property type="evidence" value="ECO:0007669"/>
    <property type="project" value="TreeGrafter"/>
</dbReference>
<organism evidence="7 8">
    <name type="scientific">Crenichthys baileyi</name>
    <name type="common">White River springfish</name>
    <dbReference type="NCBI Taxonomy" id="28760"/>
    <lineage>
        <taxon>Eukaryota</taxon>
        <taxon>Metazoa</taxon>
        <taxon>Chordata</taxon>
        <taxon>Craniata</taxon>
        <taxon>Vertebrata</taxon>
        <taxon>Euteleostomi</taxon>
        <taxon>Actinopterygii</taxon>
        <taxon>Neopterygii</taxon>
        <taxon>Teleostei</taxon>
        <taxon>Neoteleostei</taxon>
        <taxon>Acanthomorphata</taxon>
        <taxon>Ovalentaria</taxon>
        <taxon>Atherinomorphae</taxon>
        <taxon>Cyprinodontiformes</taxon>
        <taxon>Goodeidae</taxon>
        <taxon>Crenichthys</taxon>
    </lineage>
</organism>
<dbReference type="PANTHER" id="PTHR11640">
    <property type="entry name" value="NEPHRIN"/>
    <property type="match status" value="1"/>
</dbReference>
<evidence type="ECO:0000256" key="3">
    <source>
        <dbReference type="ARBA" id="ARBA00023157"/>
    </source>
</evidence>
<dbReference type="Gene3D" id="2.60.40.10">
    <property type="entry name" value="Immunoglobulins"/>
    <property type="match status" value="2"/>
</dbReference>
<evidence type="ECO:0000256" key="5">
    <source>
        <dbReference type="ARBA" id="ARBA00023319"/>
    </source>
</evidence>
<keyword evidence="4" id="KW-0325">Glycoprotein</keyword>
<name>A0AAV9RDF9_9TELE</name>
<dbReference type="SUPFAM" id="SSF48726">
    <property type="entry name" value="Immunoglobulin"/>
    <property type="match status" value="1"/>
</dbReference>
<evidence type="ECO:0000259" key="6">
    <source>
        <dbReference type="PROSITE" id="PS50835"/>
    </source>
</evidence>